<dbReference type="Pfam" id="PF00023">
    <property type="entry name" value="Ank"/>
    <property type="match status" value="1"/>
</dbReference>
<keyword evidence="2" id="KW-1185">Reference proteome</keyword>
<evidence type="ECO:0008006" key="3">
    <source>
        <dbReference type="Google" id="ProtNLM"/>
    </source>
</evidence>
<dbReference type="EMBL" id="BAABJX010000074">
    <property type="protein sequence ID" value="GAA4852526.1"/>
    <property type="molecule type" value="Genomic_DNA"/>
</dbReference>
<dbReference type="SMART" id="SM00248">
    <property type="entry name" value="ANK"/>
    <property type="match status" value="2"/>
</dbReference>
<dbReference type="InterPro" id="IPR002110">
    <property type="entry name" value="Ankyrin_rpt"/>
</dbReference>
<organism evidence="1 2">
    <name type="scientific">Algivirga pacifica</name>
    <dbReference type="NCBI Taxonomy" id="1162670"/>
    <lineage>
        <taxon>Bacteria</taxon>
        <taxon>Pseudomonadati</taxon>
        <taxon>Bacteroidota</taxon>
        <taxon>Cytophagia</taxon>
        <taxon>Cytophagales</taxon>
        <taxon>Flammeovirgaceae</taxon>
        <taxon>Algivirga</taxon>
    </lineage>
</organism>
<gene>
    <name evidence="1" type="ORF">GCM10023331_41160</name>
</gene>
<dbReference type="InterPro" id="IPR036770">
    <property type="entry name" value="Ankyrin_rpt-contain_sf"/>
</dbReference>
<comment type="caution">
    <text evidence="1">The sequence shown here is derived from an EMBL/GenBank/DDBJ whole genome shotgun (WGS) entry which is preliminary data.</text>
</comment>
<dbReference type="SUPFAM" id="SSF48403">
    <property type="entry name" value="Ankyrin repeat"/>
    <property type="match status" value="1"/>
</dbReference>
<accession>A0ABP9DNB7</accession>
<dbReference type="RefSeq" id="WP_345375324.1">
    <property type="nucleotide sequence ID" value="NZ_BAABJX010000074.1"/>
</dbReference>
<dbReference type="Proteomes" id="UP001500298">
    <property type="component" value="Unassembled WGS sequence"/>
</dbReference>
<sequence>MNLPEKFLRTEELSDQLKVITLEEFVDYILTYDVAFNDEIIDNVCVYSILIGAVYSENIEIIEFLLEENMVKLNEISPCCDQPILVEILFAVFDHLHDQGNPKPNYSIVNPIINAFLSSEELDINLSGPDGMTALDMACKWNNKEAQQMLIEKGAIANCYELTPWGPKLKKEK</sequence>
<name>A0ABP9DNB7_9BACT</name>
<evidence type="ECO:0000313" key="1">
    <source>
        <dbReference type="EMBL" id="GAA4852526.1"/>
    </source>
</evidence>
<reference evidence="2" key="1">
    <citation type="journal article" date="2019" name="Int. J. Syst. Evol. Microbiol.">
        <title>The Global Catalogue of Microorganisms (GCM) 10K type strain sequencing project: providing services to taxonomists for standard genome sequencing and annotation.</title>
        <authorList>
            <consortium name="The Broad Institute Genomics Platform"/>
            <consortium name="The Broad Institute Genome Sequencing Center for Infectious Disease"/>
            <person name="Wu L."/>
            <person name="Ma J."/>
        </authorList>
    </citation>
    <scope>NUCLEOTIDE SEQUENCE [LARGE SCALE GENOMIC DNA]</scope>
    <source>
        <strain evidence="2">JCM 18326</strain>
    </source>
</reference>
<dbReference type="Gene3D" id="1.25.40.20">
    <property type="entry name" value="Ankyrin repeat-containing domain"/>
    <property type="match status" value="1"/>
</dbReference>
<evidence type="ECO:0000313" key="2">
    <source>
        <dbReference type="Proteomes" id="UP001500298"/>
    </source>
</evidence>
<protein>
    <recommendedName>
        <fullName evidence="3">Ankyrin repeat domain-containing protein</fullName>
    </recommendedName>
</protein>
<proteinExistence type="predicted"/>